<evidence type="ECO:0000256" key="12">
    <source>
        <dbReference type="PIRSR" id="PIRSR001174-2"/>
    </source>
</evidence>
<sequence>MEVLMDQQQPQLDLKTEKFPEILPILPLFDSMLFPKMALPLVAMQAESVQLVDEAMSKDRIIGLIASRKPGSEPYNPKEDLYTIGISAVILRMAKSYDNSTQLLVQGLSRFRVLEFIEGKPYLMARVEHIKDKETKGKEAEALVSNMLSLFTRIVELTPGLPKDMASMAKSIQEPGMLADMVASVINTTLDEKQKIIETEDVRKRLKEVTKQATHHLEILELGNKIQTQVKGDMDKGQREYYLRQQLKAIKEELGEKDDSGVEVEEYKTKVKEKNLPPEALKEAERELNRLSRMHPSSAEYTVASTYLDWLTTLPWNDSTKDNLDIKKARKVLDEDHYGLEKAKKRIIEFLAVRKLKPESKGPILCFAGPPGTGKTSLGKSIARALGRKFIRISLGGVHDEAEIRGHRRTYIGALPGRIIQGIRTAGANNPIFMLDEIDKVGSDFRGDPSSALLEVLDPEQNFSFSDHYLDVPFDLSKVMFITTANVLHTIPPALRDRMEVLELLGYMEDEKLKIANRHLIPRQMEAHGLKSGNIVFSAGAVKKIISGYTREAGLRNLEREIATICRGVATSVAEGTAKHVEIKVQNISKYLGPERLYPEVLARTSTPGVATGLAWTQSGGEILFVEATAMKGKRGLILTGQLGDVMKESATAALTFIRSNAKLLDIDEDYFENNEIHIHVPAGAIPKDGPSAGVTMLTAIYSLLKNKPIEKYLAMTGEITLRGQLLPVGGIKEKVLAAYNIGIKTLILPKWNEKDLFEVPKKVQKAIKFHFADKMIDVLKIAIKNNNL</sequence>
<dbReference type="InterPro" id="IPR054594">
    <property type="entry name" value="Lon_lid"/>
</dbReference>
<keyword evidence="4 9" id="KW-0547">Nucleotide-binding</keyword>
<dbReference type="SUPFAM" id="SSF88697">
    <property type="entry name" value="PUA domain-like"/>
    <property type="match status" value="1"/>
</dbReference>
<comment type="subunit">
    <text evidence="9 10">Homohexamer. Organized in a ring with a central cavity.</text>
</comment>
<dbReference type="InterPro" id="IPR008269">
    <property type="entry name" value="Lon_proteolytic"/>
</dbReference>
<accession>E1YF41</accession>
<dbReference type="HAMAP" id="MF_01973">
    <property type="entry name" value="lon_bact"/>
    <property type="match status" value="1"/>
</dbReference>
<dbReference type="InterPro" id="IPR003593">
    <property type="entry name" value="AAA+_ATPase"/>
</dbReference>
<dbReference type="FunFam" id="3.40.50.300:FF:000382">
    <property type="entry name" value="Lon protease homolog 2, peroxisomal"/>
    <property type="match status" value="1"/>
</dbReference>
<dbReference type="Pfam" id="PF22667">
    <property type="entry name" value="Lon_lid"/>
    <property type="match status" value="1"/>
</dbReference>
<dbReference type="FunFam" id="1.20.5.5270:FF:000002">
    <property type="entry name" value="Lon protease homolog"/>
    <property type="match status" value="1"/>
</dbReference>
<dbReference type="AlphaFoldDB" id="E1YF41"/>
<dbReference type="GO" id="GO:0005524">
    <property type="term" value="F:ATP binding"/>
    <property type="evidence" value="ECO:0007669"/>
    <property type="project" value="UniProtKB-UniRule"/>
</dbReference>
<dbReference type="Pfam" id="PF05362">
    <property type="entry name" value="Lon_C"/>
    <property type="match status" value="1"/>
</dbReference>
<organism evidence="17">
    <name type="scientific">uncultured Desulfobacterium sp</name>
    <dbReference type="NCBI Taxonomy" id="201089"/>
    <lineage>
        <taxon>Bacteria</taxon>
        <taxon>Pseudomonadati</taxon>
        <taxon>Thermodesulfobacteriota</taxon>
        <taxon>Desulfobacteria</taxon>
        <taxon>Desulfobacterales</taxon>
        <taxon>Desulfobacteriaceae</taxon>
        <taxon>Desulfobacterium</taxon>
        <taxon>environmental samples</taxon>
    </lineage>
</organism>
<keyword evidence="8 9" id="KW-0346">Stress response</keyword>
<dbReference type="InterPro" id="IPR020568">
    <property type="entry name" value="Ribosomal_Su5_D2-typ_SF"/>
</dbReference>
<dbReference type="GO" id="GO:0016887">
    <property type="term" value="F:ATP hydrolysis activity"/>
    <property type="evidence" value="ECO:0007669"/>
    <property type="project" value="UniProtKB-UniRule"/>
</dbReference>
<dbReference type="PIRSF" id="PIRSF001174">
    <property type="entry name" value="Lon_proteas"/>
    <property type="match status" value="1"/>
</dbReference>
<evidence type="ECO:0000256" key="13">
    <source>
        <dbReference type="PROSITE-ProRule" id="PRU01122"/>
    </source>
</evidence>
<dbReference type="SMART" id="SM00464">
    <property type="entry name" value="LON"/>
    <property type="match status" value="1"/>
</dbReference>
<evidence type="ECO:0000256" key="4">
    <source>
        <dbReference type="ARBA" id="ARBA00022741"/>
    </source>
</evidence>
<comment type="similarity">
    <text evidence="9 10 13 14">Belongs to the peptidase S16 family.</text>
</comment>
<dbReference type="PANTHER" id="PTHR10046">
    <property type="entry name" value="ATP DEPENDENT LON PROTEASE FAMILY MEMBER"/>
    <property type="match status" value="1"/>
</dbReference>
<evidence type="ECO:0000256" key="5">
    <source>
        <dbReference type="ARBA" id="ARBA00022801"/>
    </source>
</evidence>
<evidence type="ECO:0000256" key="2">
    <source>
        <dbReference type="ARBA" id="ARBA00022490"/>
    </source>
</evidence>
<dbReference type="Gene3D" id="3.40.50.300">
    <property type="entry name" value="P-loop containing nucleotide triphosphate hydrolases"/>
    <property type="match status" value="1"/>
</dbReference>
<gene>
    <name evidence="9" type="primary">lon</name>
    <name evidence="17" type="ORF">N47_J01660</name>
</gene>
<dbReference type="SMART" id="SM00382">
    <property type="entry name" value="AAA"/>
    <property type="match status" value="1"/>
</dbReference>
<dbReference type="InterPro" id="IPR015947">
    <property type="entry name" value="PUA-like_sf"/>
</dbReference>
<evidence type="ECO:0000256" key="6">
    <source>
        <dbReference type="ARBA" id="ARBA00022825"/>
    </source>
</evidence>
<dbReference type="CDD" id="cd19500">
    <property type="entry name" value="RecA-like_Lon"/>
    <property type="match status" value="1"/>
</dbReference>
<dbReference type="GO" id="GO:0043565">
    <property type="term" value="F:sequence-specific DNA binding"/>
    <property type="evidence" value="ECO:0007669"/>
    <property type="project" value="UniProtKB-UniRule"/>
</dbReference>
<dbReference type="Gene3D" id="1.20.58.1480">
    <property type="match status" value="1"/>
</dbReference>
<dbReference type="GO" id="GO:0005737">
    <property type="term" value="C:cytoplasm"/>
    <property type="evidence" value="ECO:0007669"/>
    <property type="project" value="UniProtKB-SubCell"/>
</dbReference>
<dbReference type="GO" id="GO:0004176">
    <property type="term" value="F:ATP-dependent peptidase activity"/>
    <property type="evidence" value="ECO:0007669"/>
    <property type="project" value="UniProtKB-UniRule"/>
</dbReference>
<dbReference type="PROSITE" id="PS51786">
    <property type="entry name" value="LON_PROTEOLYTIC"/>
    <property type="match status" value="1"/>
</dbReference>
<feature type="domain" description="Lon N-terminal" evidence="16">
    <location>
        <begin position="23"/>
        <end position="217"/>
    </location>
</feature>
<comment type="subcellular location">
    <subcellularLocation>
        <location evidence="1 9 10">Cytoplasm</location>
    </subcellularLocation>
</comment>
<evidence type="ECO:0000256" key="9">
    <source>
        <dbReference type="HAMAP-Rule" id="MF_01973"/>
    </source>
</evidence>
<dbReference type="InterPro" id="IPR003111">
    <property type="entry name" value="Lon_prtase_N"/>
</dbReference>
<evidence type="ECO:0000256" key="3">
    <source>
        <dbReference type="ARBA" id="ARBA00022670"/>
    </source>
</evidence>
<comment type="catalytic activity">
    <reaction evidence="9 10 13">
        <text>Hydrolysis of proteins in presence of ATP.</text>
        <dbReference type="EC" id="3.4.21.53"/>
    </reaction>
</comment>
<feature type="domain" description="Lon proteolytic" evidence="15">
    <location>
        <begin position="605"/>
        <end position="786"/>
    </location>
</feature>
<dbReference type="InterPro" id="IPR014721">
    <property type="entry name" value="Ribsml_uS5_D2-typ_fold_subgr"/>
</dbReference>
<keyword evidence="3 9" id="KW-0645">Protease</keyword>
<proteinExistence type="evidence at transcript level"/>
<evidence type="ECO:0000259" key="16">
    <source>
        <dbReference type="PROSITE" id="PS51787"/>
    </source>
</evidence>
<dbReference type="InterPro" id="IPR027065">
    <property type="entry name" value="Lon_Prtase"/>
</dbReference>
<dbReference type="EMBL" id="FR695872">
    <property type="protein sequence ID" value="CBX29185.1"/>
    <property type="molecule type" value="Genomic_DNA"/>
</dbReference>
<evidence type="ECO:0000259" key="15">
    <source>
        <dbReference type="PROSITE" id="PS51786"/>
    </source>
</evidence>
<evidence type="ECO:0000256" key="8">
    <source>
        <dbReference type="ARBA" id="ARBA00023016"/>
    </source>
</evidence>
<dbReference type="InterPro" id="IPR004815">
    <property type="entry name" value="Lon_bac/euk-typ"/>
</dbReference>
<feature type="binding site" evidence="9 12">
    <location>
        <begin position="369"/>
        <end position="376"/>
    </location>
    <ligand>
        <name>ATP</name>
        <dbReference type="ChEBI" id="CHEBI:30616"/>
    </ligand>
</feature>
<reference evidence="17" key="1">
    <citation type="journal article" date="2011" name="Environ. Microbiol.">
        <title>Genomic insights into the metabolic potential of the polycyclic aromatic hydrocarbon degrading sulfate-reducing Deltaproteobacterium N47.</title>
        <authorList>
            <person name="Bergmann F."/>
            <person name="Selesi D."/>
            <person name="Weinmaier T."/>
            <person name="Tischler P."/>
            <person name="Rattei T."/>
            <person name="Meckenstock R.U."/>
        </authorList>
    </citation>
    <scope>NUCLEOTIDE SEQUENCE</scope>
</reference>
<name>E1YF41_9BACT</name>
<evidence type="ECO:0000256" key="7">
    <source>
        <dbReference type="ARBA" id="ARBA00022840"/>
    </source>
</evidence>
<feature type="active site" evidence="9 11">
    <location>
        <position position="735"/>
    </location>
</feature>
<dbReference type="EC" id="3.4.21.53" evidence="9 10"/>
<comment type="induction">
    <text evidence="9">By heat shock.</text>
</comment>
<keyword evidence="2 9" id="KW-0963">Cytoplasm</keyword>
<evidence type="ECO:0000256" key="11">
    <source>
        <dbReference type="PIRSR" id="PIRSR001174-1"/>
    </source>
</evidence>
<dbReference type="SUPFAM" id="SSF54211">
    <property type="entry name" value="Ribosomal protein S5 domain 2-like"/>
    <property type="match status" value="1"/>
</dbReference>
<keyword evidence="7 9" id="KW-0067">ATP-binding</keyword>
<evidence type="ECO:0000256" key="10">
    <source>
        <dbReference type="PIRNR" id="PIRNR001174"/>
    </source>
</evidence>
<dbReference type="PROSITE" id="PS51787">
    <property type="entry name" value="LON_N"/>
    <property type="match status" value="1"/>
</dbReference>
<keyword evidence="5 9" id="KW-0378">Hydrolase</keyword>
<dbReference type="Gene3D" id="2.30.130.40">
    <property type="entry name" value="LON domain-like"/>
    <property type="match status" value="1"/>
</dbReference>
<dbReference type="InterPro" id="IPR027417">
    <property type="entry name" value="P-loop_NTPase"/>
</dbReference>
<dbReference type="Gene3D" id="3.30.230.10">
    <property type="match status" value="1"/>
</dbReference>
<evidence type="ECO:0000313" key="17">
    <source>
        <dbReference type="EMBL" id="CBX29185.1"/>
    </source>
</evidence>
<comment type="function">
    <text evidence="9">ATP-dependent serine protease that mediates the selective degradation of mutant and abnormal proteins as well as certain short-lived regulatory proteins. Required for cellular homeostasis and for survival from DNA damage and developmental changes induced by stress. Degrades polypeptides processively to yield small peptide fragments that are 5 to 10 amino acids long. Binds to DNA in a double-stranded, site-specific manner.</text>
</comment>
<dbReference type="GO" id="GO:0006515">
    <property type="term" value="P:protein quality control for misfolded or incompletely synthesized proteins"/>
    <property type="evidence" value="ECO:0007669"/>
    <property type="project" value="UniProtKB-UniRule"/>
</dbReference>
<dbReference type="GO" id="GO:0034605">
    <property type="term" value="P:cellular response to heat"/>
    <property type="evidence" value="ECO:0007669"/>
    <property type="project" value="UniProtKB-UniRule"/>
</dbReference>
<dbReference type="NCBIfam" id="TIGR00763">
    <property type="entry name" value="lon"/>
    <property type="match status" value="1"/>
</dbReference>
<dbReference type="GO" id="GO:0004252">
    <property type="term" value="F:serine-type endopeptidase activity"/>
    <property type="evidence" value="ECO:0007669"/>
    <property type="project" value="UniProtKB-UniRule"/>
</dbReference>
<dbReference type="PRINTS" id="PR00830">
    <property type="entry name" value="ENDOLAPTASE"/>
</dbReference>
<dbReference type="Pfam" id="PF02190">
    <property type="entry name" value="LON_substr_bdg"/>
    <property type="match status" value="1"/>
</dbReference>
<evidence type="ECO:0000256" key="1">
    <source>
        <dbReference type="ARBA" id="ARBA00004496"/>
    </source>
</evidence>
<dbReference type="InterPro" id="IPR008268">
    <property type="entry name" value="Peptidase_S16_AS"/>
</dbReference>
<dbReference type="Gene3D" id="1.10.8.60">
    <property type="match status" value="1"/>
</dbReference>
<dbReference type="Pfam" id="PF00004">
    <property type="entry name" value="AAA"/>
    <property type="match status" value="1"/>
</dbReference>
<protein>
    <recommendedName>
        <fullName evidence="9 10">Lon protease</fullName>
        <ecNumber evidence="9 10">3.4.21.53</ecNumber>
    </recommendedName>
    <alternativeName>
        <fullName evidence="9">ATP-dependent protease La</fullName>
    </alternativeName>
</protein>
<dbReference type="InterPro" id="IPR027543">
    <property type="entry name" value="Lon_bac"/>
</dbReference>
<dbReference type="PROSITE" id="PS01046">
    <property type="entry name" value="LON_SER"/>
    <property type="match status" value="1"/>
</dbReference>
<evidence type="ECO:0000256" key="14">
    <source>
        <dbReference type="RuleBase" id="RU000591"/>
    </source>
</evidence>
<keyword evidence="6 9" id="KW-0720">Serine protease</keyword>
<dbReference type="InterPro" id="IPR003959">
    <property type="entry name" value="ATPase_AAA_core"/>
</dbReference>
<dbReference type="Gene3D" id="1.20.5.5270">
    <property type="match status" value="1"/>
</dbReference>
<dbReference type="InterPro" id="IPR046336">
    <property type="entry name" value="Lon_prtase_N_sf"/>
</dbReference>
<dbReference type="SUPFAM" id="SSF52540">
    <property type="entry name" value="P-loop containing nucleoside triphosphate hydrolases"/>
    <property type="match status" value="1"/>
</dbReference>
<feature type="active site" evidence="9 11">
    <location>
        <position position="692"/>
    </location>
</feature>